<comment type="caution">
    <text evidence="2">The sequence shown here is derived from an EMBL/GenBank/DDBJ whole genome shotgun (WGS) entry which is preliminary data.</text>
</comment>
<evidence type="ECO:0000313" key="3">
    <source>
        <dbReference type="Proteomes" id="UP001431634"/>
    </source>
</evidence>
<sequence>MSEYRGNYDPAEPPSYPFTGSAPIDPEEYFSLMPTPEGMKPIVDLYTGMCIGYDDKHGHIYDFEGKLAHKYIYDPPLEEPWFSPDDLIGLGGPALVKKAIAPAARVTGRALNRMADIAINKAYTGMHIAENTVTNPASKALQIRANRLKAKKDTLARGEEWKYPTNIQISKQVLAAPITFLLKTRLKKGLSAITLKFEETALRHMGEKWRYVPKEILEFAIRHGVRSKDQSNRGFGLMYAMYNLVVYRGGKEFVLEVLVNERTWTIKHFLYTETPKFFRSQAGRATIYRSRSIFERPFIKDMRQFEVGIYKTGKYKIELPPK</sequence>
<keyword evidence="3" id="KW-1185">Reference proteome</keyword>
<dbReference type="RefSeq" id="WP_281448530.1">
    <property type="nucleotide sequence ID" value="NZ_JASBAO010000001.1"/>
</dbReference>
<evidence type="ECO:0000313" key="2">
    <source>
        <dbReference type="EMBL" id="MDI2091438.1"/>
    </source>
</evidence>
<evidence type="ECO:0000256" key="1">
    <source>
        <dbReference type="SAM" id="MobiDB-lite"/>
    </source>
</evidence>
<feature type="region of interest" description="Disordered" evidence="1">
    <location>
        <begin position="1"/>
        <end position="21"/>
    </location>
</feature>
<name>A0ABT6Q2T7_9PROT</name>
<dbReference type="EMBL" id="JASBAO010000001">
    <property type="protein sequence ID" value="MDI2091438.1"/>
    <property type="molecule type" value="Genomic_DNA"/>
</dbReference>
<dbReference type="Proteomes" id="UP001431634">
    <property type="component" value="Unassembled WGS sequence"/>
</dbReference>
<gene>
    <name evidence="2" type="ORF">QJV27_08655</name>
</gene>
<accession>A0ABT6Q2T7</accession>
<protein>
    <submittedName>
        <fullName evidence="2">Uncharacterized protein</fullName>
    </submittedName>
</protein>
<proteinExistence type="predicted"/>
<organism evidence="2 3">
    <name type="scientific">Commensalibacter oyaizuii</name>
    <dbReference type="NCBI Taxonomy" id="3043873"/>
    <lineage>
        <taxon>Bacteria</taxon>
        <taxon>Pseudomonadati</taxon>
        <taxon>Pseudomonadota</taxon>
        <taxon>Alphaproteobacteria</taxon>
        <taxon>Acetobacterales</taxon>
        <taxon>Acetobacteraceae</taxon>
    </lineage>
</organism>
<reference evidence="2" key="1">
    <citation type="submission" date="2023-05" db="EMBL/GenBank/DDBJ databases">
        <title>Whole genome sequence of Commensalibacter sp.</title>
        <authorList>
            <person name="Charoenyingcharoen P."/>
            <person name="Yukphan P."/>
        </authorList>
    </citation>
    <scope>NUCLEOTIDE SEQUENCE</scope>
    <source>
        <strain evidence="2">TBRC 16381</strain>
    </source>
</reference>